<keyword evidence="5" id="KW-1185">Reference proteome</keyword>
<feature type="signal peptide" evidence="3">
    <location>
        <begin position="1"/>
        <end position="15"/>
    </location>
</feature>
<gene>
    <name evidence="4" type="primary">WBGene00272991</name>
</gene>
<feature type="transmembrane region" description="Helical" evidence="2">
    <location>
        <begin position="560"/>
        <end position="584"/>
    </location>
</feature>
<feature type="transmembrane region" description="Helical" evidence="2">
    <location>
        <begin position="887"/>
        <end position="909"/>
    </location>
</feature>
<feature type="transmembrane region" description="Helical" evidence="2">
    <location>
        <begin position="231"/>
        <end position="257"/>
    </location>
</feature>
<evidence type="ECO:0000313" key="5">
    <source>
        <dbReference type="Proteomes" id="UP000005239"/>
    </source>
</evidence>
<dbReference type="AlphaFoldDB" id="A0A2A6C7E9"/>
<name>A0A2A6C7E9_PRIPA</name>
<feature type="compositionally biased region" description="Basic and acidic residues" evidence="1">
    <location>
        <begin position="621"/>
        <end position="637"/>
    </location>
</feature>
<reference evidence="4" key="2">
    <citation type="submission" date="2022-06" db="UniProtKB">
        <authorList>
            <consortium name="EnsemblMetazoa"/>
        </authorList>
    </citation>
    <scope>IDENTIFICATION</scope>
    <source>
        <strain evidence="4">PS312</strain>
    </source>
</reference>
<keyword evidence="2" id="KW-0472">Membrane</keyword>
<feature type="compositionally biased region" description="Polar residues" evidence="1">
    <location>
        <begin position="960"/>
        <end position="979"/>
    </location>
</feature>
<evidence type="ECO:0000313" key="4">
    <source>
        <dbReference type="EnsemblMetazoa" id="PPA34622.1"/>
    </source>
</evidence>
<protein>
    <submittedName>
        <fullName evidence="4">Uncharacterized protein</fullName>
    </submittedName>
</protein>
<feature type="chain" id="PRO_5043399961" evidence="3">
    <location>
        <begin position="16"/>
        <end position="1015"/>
    </location>
</feature>
<accession>A0A2A6C7E9</accession>
<keyword evidence="2" id="KW-0812">Transmembrane</keyword>
<dbReference type="Proteomes" id="UP000005239">
    <property type="component" value="Unassembled WGS sequence"/>
</dbReference>
<feature type="compositionally biased region" description="Basic and acidic residues" evidence="1">
    <location>
        <begin position="934"/>
        <end position="947"/>
    </location>
</feature>
<dbReference type="EnsemblMetazoa" id="PPA34622.1">
    <property type="protein sequence ID" value="PPA34622.1"/>
    <property type="gene ID" value="WBGene00272991"/>
</dbReference>
<accession>A0A8R1YPD2</accession>
<organism evidence="4 5">
    <name type="scientific">Pristionchus pacificus</name>
    <name type="common">Parasitic nematode worm</name>
    <dbReference type="NCBI Taxonomy" id="54126"/>
    <lineage>
        <taxon>Eukaryota</taxon>
        <taxon>Metazoa</taxon>
        <taxon>Ecdysozoa</taxon>
        <taxon>Nematoda</taxon>
        <taxon>Chromadorea</taxon>
        <taxon>Rhabditida</taxon>
        <taxon>Rhabditina</taxon>
        <taxon>Diplogasteromorpha</taxon>
        <taxon>Diplogasteroidea</taxon>
        <taxon>Neodiplogasteridae</taxon>
        <taxon>Pristionchus</taxon>
    </lineage>
</organism>
<feature type="compositionally biased region" description="Low complexity" evidence="1">
    <location>
        <begin position="1002"/>
        <end position="1015"/>
    </location>
</feature>
<sequence length="1015" mass="114380">MNRLVLLAFLSQSLARTDLTKIHDLGINDCDLVPKSRYLTIDSAIHYFIGTDGSVTKDDASHMFALLHCSMPEAGRVFAHSLAMIGQISNELQKRVPPYYFLHSHLDNFRIPLSLASLRALCEFIYYTPHPRNSVVVLFMAPFNCDTDHIPDASLRRVVFFQTGSATTLKMTAGEYRGSLAKVYTLSLDSPAYLATIHAAAYDIIARVPPRVDAFNMTFHPEFVEEQSANLISFLISLCVLIVSAVSFVTMLCVTLVKLSSVKQHYIQLAEEWDQLRDRAARAREVRVEHVEIEALSVSTDLAPARDHPVSWDPFCSSPSATASLLSMNSAEYYTPAASPVESCQFLNPIESLPNLKKIPYLTIVVDDTVDIHEAALVFARLLCVIRLQSDDDLDSVWLASADQSRWFRYVEADPYEFFMRHFSKNVIPRKNLCETLNRSIGLRLIFSGLNATYCPSKTNHRHPKVNLLVGGWEKNHIIGYPNGSMVRTRAEWDDAWTNQLRIDVSAENSIPSIYGVAYLLGGVPLNSSSVEGKLEKVKRNFMDDQETEKQAKNSPVRMIVGLFYLCGLLIAIFILFFSLFNLVNTTSTSCICSFDSAQRAQMAADNGENGEGGVEEGEEAVERPNRRNRLNSEERSLLGTDENTIQTALTGRFSSLSSLSFHSADSQPRRASLESLVIDGPSEFIKECDQVPKSTYNSPDHTSRHYYIAADALAKKNEIPHIFALIHCSLPPMQSFAHSLSNTTELSYEVHYPQLEISLNFDHIRVSTSEETIRELCRIIYNKLFPPNSIVMLFMKPFDCNVTAANQNTTRIAFFQTSNHQAVTLTRDLVTVYTLNMDAFEYLALVHSAAHNLSSLVPPYLETVNVVLLHAYTDDIPSMGRLTAPYIFLLVIASFIILAVMGIAILYIEDNVEYHFERRERWEERRERRRRERREWREERRRRVADDDATESTTDSNTLTQYPTRSVSTHSTQPSISSVHVGEGEDFCPILDATQLHTDSDPVSSSPSTHQAPQ</sequence>
<reference evidence="5" key="1">
    <citation type="journal article" date="2008" name="Nat. Genet.">
        <title>The Pristionchus pacificus genome provides a unique perspective on nematode lifestyle and parasitism.</title>
        <authorList>
            <person name="Dieterich C."/>
            <person name="Clifton S.W."/>
            <person name="Schuster L.N."/>
            <person name="Chinwalla A."/>
            <person name="Delehaunty K."/>
            <person name="Dinkelacker I."/>
            <person name="Fulton L."/>
            <person name="Fulton R."/>
            <person name="Godfrey J."/>
            <person name="Minx P."/>
            <person name="Mitreva M."/>
            <person name="Roeseler W."/>
            <person name="Tian H."/>
            <person name="Witte H."/>
            <person name="Yang S.P."/>
            <person name="Wilson R.K."/>
            <person name="Sommer R.J."/>
        </authorList>
    </citation>
    <scope>NUCLEOTIDE SEQUENCE [LARGE SCALE GENOMIC DNA]</scope>
    <source>
        <strain evidence="5">PS312</strain>
    </source>
</reference>
<evidence type="ECO:0000256" key="2">
    <source>
        <dbReference type="SAM" id="Phobius"/>
    </source>
</evidence>
<keyword evidence="3" id="KW-0732">Signal</keyword>
<proteinExistence type="predicted"/>
<evidence type="ECO:0000256" key="3">
    <source>
        <dbReference type="SAM" id="SignalP"/>
    </source>
</evidence>
<evidence type="ECO:0000256" key="1">
    <source>
        <dbReference type="SAM" id="MobiDB-lite"/>
    </source>
</evidence>
<keyword evidence="2" id="KW-1133">Transmembrane helix</keyword>
<feature type="region of interest" description="Disordered" evidence="1">
    <location>
        <begin position="921"/>
        <end position="1015"/>
    </location>
</feature>
<feature type="region of interest" description="Disordered" evidence="1">
    <location>
        <begin position="604"/>
        <end position="638"/>
    </location>
</feature>